<keyword evidence="3" id="KW-1185">Reference proteome</keyword>
<keyword evidence="1" id="KW-0732">Signal</keyword>
<organism evidence="2 3">
    <name type="scientific">Rhynocoris fuscipes</name>
    <dbReference type="NCBI Taxonomy" id="488301"/>
    <lineage>
        <taxon>Eukaryota</taxon>
        <taxon>Metazoa</taxon>
        <taxon>Ecdysozoa</taxon>
        <taxon>Arthropoda</taxon>
        <taxon>Hexapoda</taxon>
        <taxon>Insecta</taxon>
        <taxon>Pterygota</taxon>
        <taxon>Neoptera</taxon>
        <taxon>Paraneoptera</taxon>
        <taxon>Hemiptera</taxon>
        <taxon>Heteroptera</taxon>
        <taxon>Panheteroptera</taxon>
        <taxon>Cimicomorpha</taxon>
        <taxon>Reduviidae</taxon>
        <taxon>Harpactorinae</taxon>
        <taxon>Harpactorini</taxon>
        <taxon>Rhynocoris</taxon>
    </lineage>
</organism>
<evidence type="ECO:0000256" key="1">
    <source>
        <dbReference type="SAM" id="SignalP"/>
    </source>
</evidence>
<evidence type="ECO:0000313" key="3">
    <source>
        <dbReference type="Proteomes" id="UP001461498"/>
    </source>
</evidence>
<dbReference type="Proteomes" id="UP001461498">
    <property type="component" value="Unassembled WGS sequence"/>
</dbReference>
<proteinExistence type="predicted"/>
<reference evidence="2 3" key="1">
    <citation type="submission" date="2022-12" db="EMBL/GenBank/DDBJ databases">
        <title>Chromosome-level genome assembly of true bugs.</title>
        <authorList>
            <person name="Ma L."/>
            <person name="Li H."/>
        </authorList>
    </citation>
    <scope>NUCLEOTIDE SEQUENCE [LARGE SCALE GENOMIC DNA]</scope>
    <source>
        <strain evidence="2">Lab_2022b</strain>
    </source>
</reference>
<gene>
    <name evidence="2" type="ORF">O3M35_006303</name>
</gene>
<sequence length="156" mass="18312">MLVSKALCLTQFSLGNILALLKLFSDCREELLELLRDLDTVIIVNSTLLNLEFYFFQGFSRGKKCLVYAKQNRDQFGHKDFNYSIRYKDHFPVSFTGLNKTRYSINYWMPKLFNALPAFSCQGLPEKSFVARINKFLVKKVFYDITDFLIDNFENL</sequence>
<feature type="chain" id="PRO_5043418648" evidence="1">
    <location>
        <begin position="16"/>
        <end position="156"/>
    </location>
</feature>
<comment type="caution">
    <text evidence="2">The sequence shown here is derived from an EMBL/GenBank/DDBJ whole genome shotgun (WGS) entry which is preliminary data.</text>
</comment>
<name>A0AAW1DIS7_9HEMI</name>
<protein>
    <submittedName>
        <fullName evidence="2">Uncharacterized protein</fullName>
    </submittedName>
</protein>
<dbReference type="AlphaFoldDB" id="A0AAW1DIS7"/>
<accession>A0AAW1DIS7</accession>
<dbReference type="EMBL" id="JAPXFL010000003">
    <property type="protein sequence ID" value="KAK9508842.1"/>
    <property type="molecule type" value="Genomic_DNA"/>
</dbReference>
<feature type="signal peptide" evidence="1">
    <location>
        <begin position="1"/>
        <end position="15"/>
    </location>
</feature>
<evidence type="ECO:0000313" key="2">
    <source>
        <dbReference type="EMBL" id="KAK9508842.1"/>
    </source>
</evidence>